<keyword evidence="3" id="KW-1185">Reference proteome</keyword>
<keyword evidence="1" id="KW-0732">Signal</keyword>
<feature type="chain" id="PRO_5034166539" evidence="1">
    <location>
        <begin position="25"/>
        <end position="178"/>
    </location>
</feature>
<dbReference type="AlphaFoldDB" id="A0A8H2VWJ9"/>
<evidence type="ECO:0000256" key="1">
    <source>
        <dbReference type="SAM" id="SignalP"/>
    </source>
</evidence>
<name>A0A8H2VWJ9_9HELO</name>
<evidence type="ECO:0000313" key="3">
    <source>
        <dbReference type="Proteomes" id="UP000624404"/>
    </source>
</evidence>
<accession>A0A8H2VWJ9</accession>
<evidence type="ECO:0000313" key="2">
    <source>
        <dbReference type="EMBL" id="CAD6446204.1"/>
    </source>
</evidence>
<feature type="signal peptide" evidence="1">
    <location>
        <begin position="1"/>
        <end position="24"/>
    </location>
</feature>
<reference evidence="2" key="1">
    <citation type="submission" date="2020-10" db="EMBL/GenBank/DDBJ databases">
        <authorList>
            <person name="Kusch S."/>
        </authorList>
    </citation>
    <scope>NUCLEOTIDE SEQUENCE</scope>
    <source>
        <strain evidence="2">SwB9</strain>
    </source>
</reference>
<sequence>MEDSNASRLLGSLILISLLAPTACTQNKNSPHFGHALGCPSRVEELSEKQEGIEYRTEVSDQEKGICTKVRDWSILSLVQSNYLQLLALSAVASLLLQATLEEIELQTRRMNAGGITIGCSSQILWLVARKTVGSSGAKISDCERQRQHVQSQPDVLPSGLRVISKDAFTHGEPFPMH</sequence>
<gene>
    <name evidence="2" type="ORF">SCLTRI_LOCUS5914</name>
</gene>
<comment type="caution">
    <text evidence="2">The sequence shown here is derived from an EMBL/GenBank/DDBJ whole genome shotgun (WGS) entry which is preliminary data.</text>
</comment>
<protein>
    <submittedName>
        <fullName evidence="2">14554b98-cb3f-4ef6-ae8c-1e45b2e74b39</fullName>
    </submittedName>
</protein>
<dbReference type="EMBL" id="CAJHIA010000017">
    <property type="protein sequence ID" value="CAD6446204.1"/>
    <property type="molecule type" value="Genomic_DNA"/>
</dbReference>
<dbReference type="Proteomes" id="UP000624404">
    <property type="component" value="Unassembled WGS sequence"/>
</dbReference>
<proteinExistence type="predicted"/>
<dbReference type="OrthoDB" id="6500128at2759"/>
<organism evidence="2 3">
    <name type="scientific">Sclerotinia trifoliorum</name>
    <dbReference type="NCBI Taxonomy" id="28548"/>
    <lineage>
        <taxon>Eukaryota</taxon>
        <taxon>Fungi</taxon>
        <taxon>Dikarya</taxon>
        <taxon>Ascomycota</taxon>
        <taxon>Pezizomycotina</taxon>
        <taxon>Leotiomycetes</taxon>
        <taxon>Helotiales</taxon>
        <taxon>Sclerotiniaceae</taxon>
        <taxon>Sclerotinia</taxon>
    </lineage>
</organism>